<dbReference type="SUPFAM" id="SSF55021">
    <property type="entry name" value="ACT-like"/>
    <property type="match status" value="1"/>
</dbReference>
<reference evidence="2" key="2">
    <citation type="submission" date="2023-07" db="EMBL/GenBank/DDBJ databases">
        <authorList>
            <person name="Bai X.-H."/>
            <person name="Wang H.-H."/>
            <person name="Wang J."/>
            <person name="Ma M.-Y."/>
            <person name="Hu H.-H."/>
            <person name="Song Z.-L."/>
            <person name="Ma H.-G."/>
            <person name="Fan Y."/>
            <person name="Du C.-Y."/>
            <person name="Xu J.-C."/>
        </authorList>
    </citation>
    <scope>NUCLEOTIDE SEQUENCE</scope>
    <source>
        <strain evidence="2">CZ1</strain>
    </source>
</reference>
<dbReference type="AlphaFoldDB" id="A0AA96WVN0"/>
<dbReference type="EMBL" id="CP130144">
    <property type="protein sequence ID" value="WNZ45004.1"/>
    <property type="molecule type" value="Genomic_DNA"/>
</dbReference>
<proteinExistence type="predicted"/>
<dbReference type="InterPro" id="IPR045865">
    <property type="entry name" value="ACT-like_dom_sf"/>
</dbReference>
<dbReference type="Gene3D" id="3.30.70.260">
    <property type="match status" value="1"/>
</dbReference>
<protein>
    <submittedName>
        <fullName evidence="2">NIL domain-containing protein</fullName>
    </submittedName>
</protein>
<dbReference type="SMART" id="SM00930">
    <property type="entry name" value="NIL"/>
    <property type="match status" value="1"/>
</dbReference>
<reference evidence="2" key="1">
    <citation type="journal article" date="2023" name="Plants (Basel)">
        <title>Genomic Analysis of Leptolyngbya boryana CZ1 Reveals Efficient Carbon Fixation Modules.</title>
        <authorList>
            <person name="Bai X."/>
            <person name="Wang H."/>
            <person name="Cheng W."/>
            <person name="Wang J."/>
            <person name="Ma M."/>
            <person name="Hu H."/>
            <person name="Song Z."/>
            <person name="Ma H."/>
            <person name="Fan Y."/>
            <person name="Du C."/>
            <person name="Xu J."/>
        </authorList>
    </citation>
    <scope>NUCLEOTIDE SEQUENCE</scope>
    <source>
        <strain evidence="2">CZ1</strain>
    </source>
</reference>
<dbReference type="RefSeq" id="WP_026148562.1">
    <property type="nucleotide sequence ID" value="NZ_CP130144.1"/>
</dbReference>
<evidence type="ECO:0000259" key="1">
    <source>
        <dbReference type="SMART" id="SM00930"/>
    </source>
</evidence>
<sequence>MMSTSTNIDRTTEQRIRIRIPRHYHQEPVISQLVSQYQLTINIAAAILGANASGDGWFDLVLKGHHTNIQAALSYLDELDLEVWQGEESDGW</sequence>
<accession>A0AA96WVN0</accession>
<dbReference type="Pfam" id="PF09383">
    <property type="entry name" value="NIL"/>
    <property type="match status" value="1"/>
</dbReference>
<dbReference type="InterPro" id="IPR018449">
    <property type="entry name" value="NIL_domain"/>
</dbReference>
<name>A0AA96WVN0_LEPBY</name>
<evidence type="ECO:0000313" key="2">
    <source>
        <dbReference type="EMBL" id="WNZ45004.1"/>
    </source>
</evidence>
<feature type="domain" description="NIL" evidence="1">
    <location>
        <begin position="12"/>
        <end position="86"/>
    </location>
</feature>
<gene>
    <name evidence="2" type="ORF">Q2T42_24745</name>
</gene>
<organism evidence="2">
    <name type="scientific">Leptolyngbya boryana CZ1</name>
    <dbReference type="NCBI Taxonomy" id="3060204"/>
    <lineage>
        <taxon>Bacteria</taxon>
        <taxon>Bacillati</taxon>
        <taxon>Cyanobacteriota</taxon>
        <taxon>Cyanophyceae</taxon>
        <taxon>Leptolyngbyales</taxon>
        <taxon>Leptolyngbyaceae</taxon>
        <taxon>Leptolyngbya group</taxon>
        <taxon>Leptolyngbya</taxon>
    </lineage>
</organism>